<dbReference type="AlphaFoldDB" id="A0AAV0Y6G7"/>
<keyword evidence="3" id="KW-1185">Reference proteome</keyword>
<keyword evidence="1" id="KW-0812">Transmembrane</keyword>
<name>A0AAV0Y6G7_9HEMI</name>
<accession>A0AAV0Y6G7</accession>
<reference evidence="2 3" key="1">
    <citation type="submission" date="2023-01" db="EMBL/GenBank/DDBJ databases">
        <authorList>
            <person name="Whitehead M."/>
        </authorList>
    </citation>
    <scope>NUCLEOTIDE SEQUENCE [LARGE SCALE GENOMIC DNA]</scope>
</reference>
<evidence type="ECO:0000256" key="1">
    <source>
        <dbReference type="SAM" id="Phobius"/>
    </source>
</evidence>
<proteinExistence type="predicted"/>
<organism evidence="2 3">
    <name type="scientific">Macrosiphum euphorbiae</name>
    <name type="common">potato aphid</name>
    <dbReference type="NCBI Taxonomy" id="13131"/>
    <lineage>
        <taxon>Eukaryota</taxon>
        <taxon>Metazoa</taxon>
        <taxon>Ecdysozoa</taxon>
        <taxon>Arthropoda</taxon>
        <taxon>Hexapoda</taxon>
        <taxon>Insecta</taxon>
        <taxon>Pterygota</taxon>
        <taxon>Neoptera</taxon>
        <taxon>Paraneoptera</taxon>
        <taxon>Hemiptera</taxon>
        <taxon>Sternorrhyncha</taxon>
        <taxon>Aphidomorpha</taxon>
        <taxon>Aphidoidea</taxon>
        <taxon>Aphididae</taxon>
        <taxon>Macrosiphini</taxon>
        <taxon>Macrosiphum</taxon>
    </lineage>
</organism>
<gene>
    <name evidence="2" type="ORF">MEUPH1_LOCUS29166</name>
</gene>
<evidence type="ECO:0000313" key="3">
    <source>
        <dbReference type="Proteomes" id="UP001160148"/>
    </source>
</evidence>
<comment type="caution">
    <text evidence="2">The sequence shown here is derived from an EMBL/GenBank/DDBJ whole genome shotgun (WGS) entry which is preliminary data.</text>
</comment>
<dbReference type="EMBL" id="CARXXK010001361">
    <property type="protein sequence ID" value="CAI6375707.1"/>
    <property type="molecule type" value="Genomic_DNA"/>
</dbReference>
<protein>
    <submittedName>
        <fullName evidence="2">Uncharacterized protein</fullName>
    </submittedName>
</protein>
<keyword evidence="1" id="KW-0472">Membrane</keyword>
<dbReference type="Proteomes" id="UP001160148">
    <property type="component" value="Unassembled WGS sequence"/>
</dbReference>
<evidence type="ECO:0000313" key="2">
    <source>
        <dbReference type="EMBL" id="CAI6375707.1"/>
    </source>
</evidence>
<keyword evidence="1" id="KW-1133">Transmembrane helix</keyword>
<feature type="transmembrane region" description="Helical" evidence="1">
    <location>
        <begin position="12"/>
        <end position="32"/>
    </location>
</feature>
<sequence>METFPISAKSKSMFIVYMVTNTCAFDAIALAYNDKNSYKRYINDCENLFLQFSKDLAIQELNKIIYRRRVDLLLMHFNKSEIYLKVQTINSECNATKIIQSYLKDEPSATECISCNKCGYITRPSPTIILPSNSDIKQLQTLLNVYTENRNSKCSTCGDIEISSRVLGEHIFIKTDFFTTPIQLQHIPKKLNTK</sequence>